<dbReference type="SUPFAM" id="SSF47473">
    <property type="entry name" value="EF-hand"/>
    <property type="match status" value="1"/>
</dbReference>
<protein>
    <recommendedName>
        <fullName evidence="4">EF-hand domain-containing protein</fullName>
    </recommendedName>
</protein>
<feature type="signal peptide" evidence="1">
    <location>
        <begin position="1"/>
        <end position="22"/>
    </location>
</feature>
<dbReference type="EMBL" id="QWGB01000005">
    <property type="protein sequence ID" value="RIJ24471.1"/>
    <property type="molecule type" value="Genomic_DNA"/>
</dbReference>
<dbReference type="OrthoDB" id="7632614at2"/>
<evidence type="ECO:0000256" key="1">
    <source>
        <dbReference type="SAM" id="SignalP"/>
    </source>
</evidence>
<dbReference type="Proteomes" id="UP000265431">
    <property type="component" value="Unassembled WGS sequence"/>
</dbReference>
<sequence length="119" mass="13402">MAHRFIATASLAAAFSFGLAQAHNHATQNTNNHAYSSETEMAQSHSVELSRTADNQVRLENTLFVFTAIDGNNDGWVSKQEWANWQGRGMNRAIRFDDHDLDSDGDMEFSEYLHAVRIN</sequence>
<name>A0A399R105_9PROT</name>
<feature type="chain" id="PRO_5017184559" description="EF-hand domain-containing protein" evidence="1">
    <location>
        <begin position="23"/>
        <end position="119"/>
    </location>
</feature>
<comment type="caution">
    <text evidence="2">The sequence shown here is derived from an EMBL/GenBank/DDBJ whole genome shotgun (WGS) entry which is preliminary data.</text>
</comment>
<dbReference type="RefSeq" id="WP_119379660.1">
    <property type="nucleotide sequence ID" value="NZ_QWGB01000005.1"/>
</dbReference>
<evidence type="ECO:0008006" key="4">
    <source>
        <dbReference type="Google" id="ProtNLM"/>
    </source>
</evidence>
<dbReference type="InterPro" id="IPR011992">
    <property type="entry name" value="EF-hand-dom_pair"/>
</dbReference>
<evidence type="ECO:0000313" key="2">
    <source>
        <dbReference type="EMBL" id="RIJ24471.1"/>
    </source>
</evidence>
<keyword evidence="3" id="KW-1185">Reference proteome</keyword>
<accession>A0A399R105</accession>
<organism evidence="2 3">
    <name type="scientific">Henriciella barbarensis</name>
    <dbReference type="NCBI Taxonomy" id="86342"/>
    <lineage>
        <taxon>Bacteria</taxon>
        <taxon>Pseudomonadati</taxon>
        <taxon>Pseudomonadota</taxon>
        <taxon>Alphaproteobacteria</taxon>
        <taxon>Hyphomonadales</taxon>
        <taxon>Hyphomonadaceae</taxon>
        <taxon>Henriciella</taxon>
    </lineage>
</organism>
<proteinExistence type="predicted"/>
<reference evidence="2 3" key="1">
    <citation type="submission" date="2018-08" db="EMBL/GenBank/DDBJ databases">
        <title>Henriciella mobilis sp. nov., isolated from seawater.</title>
        <authorList>
            <person name="Cheng H."/>
            <person name="Wu Y.-H."/>
            <person name="Xu X.-W."/>
            <person name="Guo L.-L."/>
        </authorList>
    </citation>
    <scope>NUCLEOTIDE SEQUENCE [LARGE SCALE GENOMIC DNA]</scope>
    <source>
        <strain evidence="2 3">CCUG66934</strain>
    </source>
</reference>
<dbReference type="PROSITE" id="PS00018">
    <property type="entry name" value="EF_HAND_1"/>
    <property type="match status" value="2"/>
</dbReference>
<dbReference type="InterPro" id="IPR018247">
    <property type="entry name" value="EF_Hand_1_Ca_BS"/>
</dbReference>
<keyword evidence="1" id="KW-0732">Signal</keyword>
<dbReference type="Gene3D" id="1.10.238.10">
    <property type="entry name" value="EF-hand"/>
    <property type="match status" value="1"/>
</dbReference>
<gene>
    <name evidence="2" type="ORF">D1224_09620</name>
</gene>
<evidence type="ECO:0000313" key="3">
    <source>
        <dbReference type="Proteomes" id="UP000265431"/>
    </source>
</evidence>
<dbReference type="AlphaFoldDB" id="A0A399R105"/>